<evidence type="ECO:0000313" key="2">
    <source>
        <dbReference type="EMBL" id="VDI37450.1"/>
    </source>
</evidence>
<organism evidence="2 3">
    <name type="scientific">Mytilus galloprovincialis</name>
    <name type="common">Mediterranean mussel</name>
    <dbReference type="NCBI Taxonomy" id="29158"/>
    <lineage>
        <taxon>Eukaryota</taxon>
        <taxon>Metazoa</taxon>
        <taxon>Spiralia</taxon>
        <taxon>Lophotrochozoa</taxon>
        <taxon>Mollusca</taxon>
        <taxon>Bivalvia</taxon>
        <taxon>Autobranchia</taxon>
        <taxon>Pteriomorphia</taxon>
        <taxon>Mytilida</taxon>
        <taxon>Mytiloidea</taxon>
        <taxon>Mytilidae</taxon>
        <taxon>Mytilinae</taxon>
        <taxon>Mytilus</taxon>
    </lineage>
</organism>
<comment type="caution">
    <text evidence="2">The sequence shown here is derived from an EMBL/GenBank/DDBJ whole genome shotgun (WGS) entry which is preliminary data.</text>
</comment>
<dbReference type="Gene3D" id="3.30.420.10">
    <property type="entry name" value="Ribonuclease H-like superfamily/Ribonuclease H"/>
    <property type="match status" value="1"/>
</dbReference>
<name>A0A8B6ERP9_MYTGA</name>
<dbReference type="PANTHER" id="PTHR33050">
    <property type="entry name" value="REVERSE TRANSCRIPTASE DOMAIN-CONTAINING PROTEIN"/>
    <property type="match status" value="1"/>
</dbReference>
<evidence type="ECO:0000259" key="1">
    <source>
        <dbReference type="PROSITE" id="PS50878"/>
    </source>
</evidence>
<dbReference type="GO" id="GO:0003676">
    <property type="term" value="F:nucleic acid binding"/>
    <property type="evidence" value="ECO:0007669"/>
    <property type="project" value="InterPro"/>
</dbReference>
<dbReference type="CDD" id="cd09275">
    <property type="entry name" value="RNase_HI_RT_DIRS1"/>
    <property type="match status" value="1"/>
</dbReference>
<dbReference type="PROSITE" id="PS50878">
    <property type="entry name" value="RT_POL"/>
    <property type="match status" value="1"/>
</dbReference>
<dbReference type="CDD" id="cd03714">
    <property type="entry name" value="RT_DIRS1"/>
    <property type="match status" value="1"/>
</dbReference>
<gene>
    <name evidence="2" type="ORF">MGAL_10B050562</name>
</gene>
<dbReference type="InterPro" id="IPR043128">
    <property type="entry name" value="Rev_trsase/Diguanyl_cyclase"/>
</dbReference>
<dbReference type="Gene3D" id="3.10.10.10">
    <property type="entry name" value="HIV Type 1 Reverse Transcriptase, subunit A, domain 1"/>
    <property type="match status" value="1"/>
</dbReference>
<dbReference type="InterPro" id="IPR036397">
    <property type="entry name" value="RNaseH_sf"/>
</dbReference>
<evidence type="ECO:0000313" key="3">
    <source>
        <dbReference type="Proteomes" id="UP000596742"/>
    </source>
</evidence>
<dbReference type="EMBL" id="UYJE01005445">
    <property type="protein sequence ID" value="VDI37450.1"/>
    <property type="molecule type" value="Genomic_DNA"/>
</dbReference>
<feature type="domain" description="Reverse transcriptase" evidence="1">
    <location>
        <begin position="85"/>
        <end position="267"/>
    </location>
</feature>
<dbReference type="SUPFAM" id="SSF56672">
    <property type="entry name" value="DNA/RNA polymerases"/>
    <property type="match status" value="1"/>
</dbReference>
<dbReference type="PANTHER" id="PTHR33050:SF7">
    <property type="entry name" value="RIBONUCLEASE H"/>
    <property type="match status" value="1"/>
</dbReference>
<dbReference type="InterPro" id="IPR052055">
    <property type="entry name" value="Hepadnavirus_pol/RT"/>
</dbReference>
<dbReference type="Gene3D" id="3.30.70.270">
    <property type="match status" value="1"/>
</dbReference>
<accession>A0A8B6ERP9</accession>
<dbReference type="Pfam" id="PF00078">
    <property type="entry name" value="RVT_1"/>
    <property type="match status" value="1"/>
</dbReference>
<proteinExistence type="predicted"/>
<reference evidence="2" key="1">
    <citation type="submission" date="2018-11" db="EMBL/GenBank/DDBJ databases">
        <authorList>
            <person name="Alioto T."/>
            <person name="Alioto T."/>
        </authorList>
    </citation>
    <scope>NUCLEOTIDE SEQUENCE</scope>
</reference>
<dbReference type="OrthoDB" id="6106301at2759"/>
<keyword evidence="3" id="KW-1185">Reference proteome</keyword>
<dbReference type="Proteomes" id="UP000596742">
    <property type="component" value="Unassembled WGS sequence"/>
</dbReference>
<dbReference type="InterPro" id="IPR000477">
    <property type="entry name" value="RT_dom"/>
</dbReference>
<dbReference type="AlphaFoldDB" id="A0A8B6ERP9"/>
<dbReference type="GO" id="GO:0006259">
    <property type="term" value="P:DNA metabolic process"/>
    <property type="evidence" value="ECO:0007669"/>
    <property type="project" value="UniProtKB-ARBA"/>
</dbReference>
<dbReference type="InterPro" id="IPR043502">
    <property type="entry name" value="DNA/RNA_pol_sf"/>
</dbReference>
<sequence length="650" mass="75456">MSQVQFLEKLEFSASHNFKGVKGRLAKHYDFWVKIGANDFVLDTIKNGYVIPFLVPPPSMHMKNNKSAVTNSEFVEKAVLELVDSGCAYEVPFTPYIVNPLSVATNKSGKKRLILDLSILNKSVKKERFKFEDWKTAIQFFKKGSYLFKFDLKSGYHHYDICPQQQTFLGFSWNNKYYCFSVLVFGLASSPYLFTKCLRSMVKYWRQNSIDIVLYLDDGFGMASDYELCRKDSDFVKKSLKEAGFLVNVEKSVFEPTQKLEWLGITWDSAQFCISIPERRLNDLLQSIDEILDRFLFFSARQLAQVTGKIISLSPVLGNLTRLMTRYCYLCIVQRLSWDKLLQIVYPAEILNELKFWKSNVVTLNKKKLAMYSPSSIVIFSDASNVACGAYTVELENKIFHKMWNELERCKSSTWREMRAIEQALLSFSTLFMGKSLKWFTDNQNCVRIVQAGSMKEDLQNLAYSIFCICKEHNILIELQWIPRTLNSKADYISKMSDHEDWQISNEFFEFLESLWGPFTVDRFASVMNNKTKRFNSLFWNPNAEAVDAFTQNWNGENNWLVPPIYSVIRTIKHLIYCKAKGSLIVPRWVSAPFWSYIFNKNLTYKAYVKDVLEFKETNRIYSKGSSPKCIFGTENFLSTVLAVRLDASL</sequence>
<protein>
    <recommendedName>
        <fullName evidence="1">Reverse transcriptase domain-containing protein</fullName>
    </recommendedName>
</protein>